<dbReference type="EMBL" id="KI911140">
    <property type="protein sequence ID" value="ETS05396.1"/>
    <property type="molecule type" value="Genomic_DNA"/>
</dbReference>
<gene>
    <name evidence="2" type="ORF">M419DRAFT_117554</name>
</gene>
<reference evidence="3" key="1">
    <citation type="journal article" date="2013" name="Ind. Biotechnol.">
        <title>Comparative genomics analysis of Trichoderma reesei strains.</title>
        <authorList>
            <person name="Koike H."/>
            <person name="Aerts A."/>
            <person name="LaButti K."/>
            <person name="Grigoriev I.V."/>
            <person name="Baker S.E."/>
        </authorList>
    </citation>
    <scope>NUCLEOTIDE SEQUENCE [LARGE SCALE GENOMIC DNA]</scope>
    <source>
        <strain evidence="3">ATCC 56765 / BCRC 32924 / NRRL 11460 / Rut C-30</strain>
    </source>
</reference>
<dbReference type="KEGG" id="trr:M419DRAFT_117554"/>
<sequence>MAAASPRPSFCLRAHTHAAESKFPRHHALPPSPGPIHSKAPPLVCFSSSPPPGGATNRPPFSSARCGTARTRALWQGAPG</sequence>
<evidence type="ECO:0000313" key="3">
    <source>
        <dbReference type="Proteomes" id="UP000024376"/>
    </source>
</evidence>
<accession>A0A024SI41</accession>
<dbReference type="HOGENOM" id="CLU_2596800_0_0_1"/>
<dbReference type="AlphaFoldDB" id="A0A024SI41"/>
<dbReference type="Proteomes" id="UP000024376">
    <property type="component" value="Unassembled WGS sequence"/>
</dbReference>
<proteinExistence type="predicted"/>
<protein>
    <submittedName>
        <fullName evidence="2">Uncharacterized protein</fullName>
    </submittedName>
</protein>
<feature type="region of interest" description="Disordered" evidence="1">
    <location>
        <begin position="1"/>
        <end position="80"/>
    </location>
</feature>
<name>A0A024SI41_HYPJR</name>
<evidence type="ECO:0000256" key="1">
    <source>
        <dbReference type="SAM" id="MobiDB-lite"/>
    </source>
</evidence>
<feature type="non-terminal residue" evidence="2">
    <location>
        <position position="80"/>
    </location>
</feature>
<evidence type="ECO:0000313" key="2">
    <source>
        <dbReference type="EMBL" id="ETS05396.1"/>
    </source>
</evidence>
<organism evidence="2 3">
    <name type="scientific">Hypocrea jecorina (strain ATCC 56765 / BCRC 32924 / NRRL 11460 / Rut C-30)</name>
    <name type="common">Trichoderma reesei</name>
    <dbReference type="NCBI Taxonomy" id="1344414"/>
    <lineage>
        <taxon>Eukaryota</taxon>
        <taxon>Fungi</taxon>
        <taxon>Dikarya</taxon>
        <taxon>Ascomycota</taxon>
        <taxon>Pezizomycotina</taxon>
        <taxon>Sordariomycetes</taxon>
        <taxon>Hypocreomycetidae</taxon>
        <taxon>Hypocreales</taxon>
        <taxon>Hypocreaceae</taxon>
        <taxon>Trichoderma</taxon>
    </lineage>
</organism>